<dbReference type="InterPro" id="IPR015867">
    <property type="entry name" value="N-reg_PII/ATP_PRibTrfase_C"/>
</dbReference>
<evidence type="ECO:0000256" key="6">
    <source>
        <dbReference type="SAM" id="Phobius"/>
    </source>
</evidence>
<dbReference type="GO" id="GO:0005886">
    <property type="term" value="C:plasma membrane"/>
    <property type="evidence" value="ECO:0007669"/>
    <property type="project" value="UniProtKB-SubCell"/>
</dbReference>
<dbReference type="AlphaFoldDB" id="A0A1R3T775"/>
<evidence type="ECO:0000256" key="1">
    <source>
        <dbReference type="ARBA" id="ARBA00004651"/>
    </source>
</evidence>
<proteinExistence type="predicted"/>
<reference evidence="8 9" key="1">
    <citation type="submission" date="2016-08" db="EMBL/GenBank/DDBJ databases">
        <authorList>
            <person name="Seilhamer J.J."/>
        </authorList>
    </citation>
    <scope>NUCLEOTIDE SEQUENCE [LARGE SCALE GENOMIC DNA]</scope>
    <source>
        <strain evidence="8">M3/6</strain>
    </source>
</reference>
<evidence type="ECO:0000259" key="7">
    <source>
        <dbReference type="Pfam" id="PF10035"/>
    </source>
</evidence>
<dbReference type="Gene3D" id="3.30.70.120">
    <property type="match status" value="1"/>
</dbReference>
<dbReference type="Proteomes" id="UP000187464">
    <property type="component" value="Chromosome I"/>
</dbReference>
<keyword evidence="5 6" id="KW-0472">Membrane</keyword>
<evidence type="ECO:0000313" key="9">
    <source>
        <dbReference type="Proteomes" id="UP000187464"/>
    </source>
</evidence>
<organism evidence="8 9">
    <name type="scientific">Proteiniphilum saccharofermentans</name>
    <dbReference type="NCBI Taxonomy" id="1642647"/>
    <lineage>
        <taxon>Bacteria</taxon>
        <taxon>Pseudomonadati</taxon>
        <taxon>Bacteroidota</taxon>
        <taxon>Bacteroidia</taxon>
        <taxon>Bacteroidales</taxon>
        <taxon>Dysgonomonadaceae</taxon>
        <taxon>Proteiniphilum</taxon>
    </lineage>
</organism>
<keyword evidence="3 6" id="KW-0812">Transmembrane</keyword>
<dbReference type="RefSeq" id="WP_076931785.1">
    <property type="nucleotide sequence ID" value="NZ_LT605205.1"/>
</dbReference>
<dbReference type="PANTHER" id="PTHR33545:SF5">
    <property type="entry name" value="UPF0750 MEMBRANE PROTEIN YITT"/>
    <property type="match status" value="1"/>
</dbReference>
<dbReference type="InterPro" id="IPR051461">
    <property type="entry name" value="UPF0750_membrane"/>
</dbReference>
<dbReference type="EMBL" id="LT605205">
    <property type="protein sequence ID" value="SCD22082.1"/>
    <property type="molecule type" value="Genomic_DNA"/>
</dbReference>
<dbReference type="KEGG" id="psac:PSM36_3297"/>
<keyword evidence="4 6" id="KW-1133">Transmembrane helix</keyword>
<dbReference type="InterPro" id="IPR003740">
    <property type="entry name" value="YitT"/>
</dbReference>
<feature type="domain" description="DUF2179" evidence="7">
    <location>
        <begin position="229"/>
        <end position="283"/>
    </location>
</feature>
<keyword evidence="9" id="KW-1185">Reference proteome</keyword>
<dbReference type="Pfam" id="PF02588">
    <property type="entry name" value="YitT_membrane"/>
    <property type="match status" value="1"/>
</dbReference>
<sequence length="290" mass="32105">MGKLPEFSLKRFYWKDYLVIVLGTFMYALGVTQFIMPHHFVMGGLAGAALLLNYAFGLPVSLMVFVMNAVLLLVAFKVLGWQFLVKTIVGVSLLSFFLGMFESFQWQPIMMDEPLMAGLIGSIVAGSGVGLVMSVNGSSGGTDIVVLIINKYRNITPGRTMLFVDLVIVASSFLIFKSMETIVFGIIIIAVMATSVDWVLNGIRQSVQFFIFSTKYEEIATQINLQLHRGCTVLDGVGWYSQKPQKVLLVMAKRNESTSIFRLVKQIDGNAFISQSNVVGVYGQGFDRMK</sequence>
<gene>
    <name evidence="8" type="ORF">PSM36_3297</name>
</gene>
<feature type="transmembrane region" description="Helical" evidence="6">
    <location>
        <begin position="116"/>
        <end position="135"/>
    </location>
</feature>
<dbReference type="CDD" id="cd16380">
    <property type="entry name" value="YitT_C"/>
    <property type="match status" value="1"/>
</dbReference>
<dbReference type="Pfam" id="PF10035">
    <property type="entry name" value="DUF2179"/>
    <property type="match status" value="1"/>
</dbReference>
<feature type="transmembrane region" description="Helical" evidence="6">
    <location>
        <begin position="12"/>
        <end position="36"/>
    </location>
</feature>
<feature type="transmembrane region" description="Helical" evidence="6">
    <location>
        <begin position="182"/>
        <end position="200"/>
    </location>
</feature>
<evidence type="ECO:0000256" key="5">
    <source>
        <dbReference type="ARBA" id="ARBA00023136"/>
    </source>
</evidence>
<dbReference type="PANTHER" id="PTHR33545">
    <property type="entry name" value="UPF0750 MEMBRANE PROTEIN YITT-RELATED"/>
    <property type="match status" value="1"/>
</dbReference>
<comment type="subcellular location">
    <subcellularLocation>
        <location evidence="1">Cell membrane</location>
        <topology evidence="1">Multi-pass membrane protein</topology>
    </subcellularLocation>
</comment>
<dbReference type="PIRSF" id="PIRSF006483">
    <property type="entry name" value="Membrane_protein_YitT"/>
    <property type="match status" value="1"/>
</dbReference>
<name>A0A1R3T775_9BACT</name>
<evidence type="ECO:0000313" key="8">
    <source>
        <dbReference type="EMBL" id="SCD22082.1"/>
    </source>
</evidence>
<evidence type="ECO:0000256" key="3">
    <source>
        <dbReference type="ARBA" id="ARBA00022692"/>
    </source>
</evidence>
<feature type="transmembrane region" description="Helical" evidence="6">
    <location>
        <begin position="156"/>
        <end position="176"/>
    </location>
</feature>
<feature type="transmembrane region" description="Helical" evidence="6">
    <location>
        <begin position="83"/>
        <end position="104"/>
    </location>
</feature>
<evidence type="ECO:0000256" key="2">
    <source>
        <dbReference type="ARBA" id="ARBA00022475"/>
    </source>
</evidence>
<dbReference type="InterPro" id="IPR019264">
    <property type="entry name" value="DUF2179"/>
</dbReference>
<dbReference type="STRING" id="1642647.PSM36_3297"/>
<protein>
    <recommendedName>
        <fullName evidence="7">DUF2179 domain-containing protein</fullName>
    </recommendedName>
</protein>
<feature type="transmembrane region" description="Helical" evidence="6">
    <location>
        <begin position="56"/>
        <end position="76"/>
    </location>
</feature>
<keyword evidence="2" id="KW-1003">Cell membrane</keyword>
<accession>A0A1R3T775</accession>
<evidence type="ECO:0000256" key="4">
    <source>
        <dbReference type="ARBA" id="ARBA00022989"/>
    </source>
</evidence>